<feature type="region of interest" description="Disordered" evidence="1">
    <location>
        <begin position="1"/>
        <end position="39"/>
    </location>
</feature>
<gene>
    <name evidence="3" type="ORF">LWI28_019566</name>
</gene>
<proteinExistence type="predicted"/>
<evidence type="ECO:0000256" key="1">
    <source>
        <dbReference type="SAM" id="MobiDB-lite"/>
    </source>
</evidence>
<dbReference type="AlphaFoldDB" id="A0AAD5NZH3"/>
<name>A0AAD5NZH3_ACENE</name>
<dbReference type="Proteomes" id="UP001064489">
    <property type="component" value="Chromosome 6"/>
</dbReference>
<accession>A0AAD5NZH3</accession>
<organism evidence="3 4">
    <name type="scientific">Acer negundo</name>
    <name type="common">Box elder</name>
    <dbReference type="NCBI Taxonomy" id="4023"/>
    <lineage>
        <taxon>Eukaryota</taxon>
        <taxon>Viridiplantae</taxon>
        <taxon>Streptophyta</taxon>
        <taxon>Embryophyta</taxon>
        <taxon>Tracheophyta</taxon>
        <taxon>Spermatophyta</taxon>
        <taxon>Magnoliopsida</taxon>
        <taxon>eudicotyledons</taxon>
        <taxon>Gunneridae</taxon>
        <taxon>Pentapetalae</taxon>
        <taxon>rosids</taxon>
        <taxon>malvids</taxon>
        <taxon>Sapindales</taxon>
        <taxon>Sapindaceae</taxon>
        <taxon>Hippocastanoideae</taxon>
        <taxon>Acereae</taxon>
        <taxon>Acer</taxon>
    </lineage>
</organism>
<comment type="caution">
    <text evidence="3">The sequence shown here is derived from an EMBL/GenBank/DDBJ whole genome shotgun (WGS) entry which is preliminary data.</text>
</comment>
<evidence type="ECO:0000313" key="3">
    <source>
        <dbReference type="EMBL" id="KAI9192209.1"/>
    </source>
</evidence>
<evidence type="ECO:0000313" key="4">
    <source>
        <dbReference type="Proteomes" id="UP001064489"/>
    </source>
</evidence>
<feature type="domain" description="Retrotransposon Copia-like N-terminal" evidence="2">
    <location>
        <begin position="28"/>
        <end position="70"/>
    </location>
</feature>
<evidence type="ECO:0000259" key="2">
    <source>
        <dbReference type="Pfam" id="PF14244"/>
    </source>
</evidence>
<dbReference type="PANTHER" id="PTHR37610:SF47">
    <property type="entry name" value="RETROTRANSPOSON COPIA-LIKE N-TERMINAL DOMAIN-CONTAINING PROTEIN"/>
    <property type="match status" value="1"/>
</dbReference>
<dbReference type="InterPro" id="IPR029472">
    <property type="entry name" value="Copia-like_N"/>
</dbReference>
<feature type="compositionally biased region" description="Low complexity" evidence="1">
    <location>
        <begin position="12"/>
        <end position="27"/>
    </location>
</feature>
<protein>
    <recommendedName>
        <fullName evidence="2">Retrotransposon Copia-like N-terminal domain-containing protein</fullName>
    </recommendedName>
</protein>
<sequence length="147" mass="16360">MSKLETGEVLTSGASSSSNGGNNGPSSDTHMPITSHKLTGNNYLPRSQSVLMFVKGKGKADLLTGEVDIPKKKDKAYKIWETKNKVMSWLVNSMTPEVGENFLLYETAREMWEAVKDTFSNKDNILELFSLEGHLHDLRQGELIVIE</sequence>
<dbReference type="Pfam" id="PF14244">
    <property type="entry name" value="Retrotran_gag_3"/>
    <property type="match status" value="1"/>
</dbReference>
<reference evidence="3" key="2">
    <citation type="submission" date="2023-02" db="EMBL/GenBank/DDBJ databases">
        <authorList>
            <person name="Swenson N.G."/>
            <person name="Wegrzyn J.L."/>
            <person name="Mcevoy S.L."/>
        </authorList>
    </citation>
    <scope>NUCLEOTIDE SEQUENCE</scope>
    <source>
        <strain evidence="3">91603</strain>
        <tissue evidence="3">Leaf</tissue>
    </source>
</reference>
<keyword evidence="4" id="KW-1185">Reference proteome</keyword>
<dbReference type="PANTHER" id="PTHR37610">
    <property type="entry name" value="CCHC-TYPE DOMAIN-CONTAINING PROTEIN"/>
    <property type="match status" value="1"/>
</dbReference>
<reference evidence="3" key="1">
    <citation type="journal article" date="2022" name="Plant J.">
        <title>Strategies of tolerance reflected in two North American maple genomes.</title>
        <authorList>
            <person name="McEvoy S.L."/>
            <person name="Sezen U.U."/>
            <person name="Trouern-Trend A."/>
            <person name="McMahon S.M."/>
            <person name="Schaberg P.G."/>
            <person name="Yang J."/>
            <person name="Wegrzyn J.L."/>
            <person name="Swenson N.G."/>
        </authorList>
    </citation>
    <scope>NUCLEOTIDE SEQUENCE</scope>
    <source>
        <strain evidence="3">91603</strain>
    </source>
</reference>
<dbReference type="EMBL" id="JAJSOW010000004">
    <property type="protein sequence ID" value="KAI9192209.1"/>
    <property type="molecule type" value="Genomic_DNA"/>
</dbReference>